<proteinExistence type="predicted"/>
<accession>A0A6L8VF01</accession>
<dbReference type="RefSeq" id="WP_161345029.1">
    <property type="nucleotide sequence ID" value="NZ_BMGW01000004.1"/>
</dbReference>
<dbReference type="EMBL" id="WWNR01000004">
    <property type="protein sequence ID" value="MZQ88928.1"/>
    <property type="molecule type" value="Genomic_DNA"/>
</dbReference>
<keyword evidence="2" id="KW-1185">Reference proteome</keyword>
<name>A0A6L8VF01_9RHOB</name>
<protein>
    <submittedName>
        <fullName evidence="1">Uncharacterized protein</fullName>
    </submittedName>
</protein>
<dbReference type="Proteomes" id="UP000477083">
    <property type="component" value="Unassembled WGS sequence"/>
</dbReference>
<gene>
    <name evidence="1" type="ORF">GS660_07430</name>
</gene>
<dbReference type="AlphaFoldDB" id="A0A6L8VF01"/>
<reference evidence="1 2" key="1">
    <citation type="submission" date="2020-01" db="EMBL/GenBank/DDBJ databases">
        <title>Frigidibacter albus SP32T (=CGMCC 1.13995T).</title>
        <authorList>
            <person name="Liao X."/>
        </authorList>
    </citation>
    <scope>NUCLEOTIDE SEQUENCE [LARGE SCALE GENOMIC DNA]</scope>
    <source>
        <strain evidence="1 2">SP32</strain>
    </source>
</reference>
<organism evidence="1 2">
    <name type="scientific">Frigidibacter albus</name>
    <dbReference type="NCBI Taxonomy" id="1465486"/>
    <lineage>
        <taxon>Bacteria</taxon>
        <taxon>Pseudomonadati</taxon>
        <taxon>Pseudomonadota</taxon>
        <taxon>Alphaproteobacteria</taxon>
        <taxon>Rhodobacterales</taxon>
        <taxon>Paracoccaceae</taxon>
        <taxon>Frigidibacter</taxon>
    </lineage>
</organism>
<sequence>MKPQRRWMISILAETAREAANPTLMPWQHKKAAAPIRAPRAAAVQPLRAAARG</sequence>
<evidence type="ECO:0000313" key="1">
    <source>
        <dbReference type="EMBL" id="MZQ88928.1"/>
    </source>
</evidence>
<comment type="caution">
    <text evidence="1">The sequence shown here is derived from an EMBL/GenBank/DDBJ whole genome shotgun (WGS) entry which is preliminary data.</text>
</comment>
<evidence type="ECO:0000313" key="2">
    <source>
        <dbReference type="Proteomes" id="UP000477083"/>
    </source>
</evidence>